<feature type="domain" description="Sdz-33 F-box" evidence="1">
    <location>
        <begin position="194"/>
        <end position="253"/>
    </location>
</feature>
<dbReference type="GeneID" id="9802294"/>
<proteinExistence type="predicted"/>
<dbReference type="InterPro" id="IPR012885">
    <property type="entry name" value="F-box_Sdz-33"/>
</dbReference>
<dbReference type="KEGG" id="crq:GCK72_011565"/>
<gene>
    <name evidence="2" type="ORF">CRE_02454</name>
</gene>
<dbReference type="HOGENOM" id="CLU_028840_1_3_1"/>
<dbReference type="InterPro" id="IPR053222">
    <property type="entry name" value="Zygotic_Embryogenesis-Asso"/>
</dbReference>
<dbReference type="AlphaFoldDB" id="E3MIV1"/>
<reference evidence="2" key="1">
    <citation type="submission" date="2007-07" db="EMBL/GenBank/DDBJ databases">
        <title>PCAP assembly of the Caenorhabditis remanei genome.</title>
        <authorList>
            <consortium name="The Caenorhabditis remanei Sequencing Consortium"/>
            <person name="Wilson R.K."/>
        </authorList>
    </citation>
    <scope>NUCLEOTIDE SEQUENCE [LARGE SCALE GENOMIC DNA]</scope>
    <source>
        <strain evidence="2">PB4641</strain>
    </source>
</reference>
<dbReference type="PANTHER" id="PTHR22899:SF0">
    <property type="entry name" value="F-BOX ASSOCIATED DOMAIN-CONTAINING PROTEIN-RELATED"/>
    <property type="match status" value="1"/>
</dbReference>
<organism evidence="3">
    <name type="scientific">Caenorhabditis remanei</name>
    <name type="common">Caenorhabditis vulgaris</name>
    <dbReference type="NCBI Taxonomy" id="31234"/>
    <lineage>
        <taxon>Eukaryota</taxon>
        <taxon>Metazoa</taxon>
        <taxon>Ecdysozoa</taxon>
        <taxon>Nematoda</taxon>
        <taxon>Chromadorea</taxon>
        <taxon>Rhabditida</taxon>
        <taxon>Rhabditina</taxon>
        <taxon>Rhabditomorpha</taxon>
        <taxon>Rhabditoidea</taxon>
        <taxon>Rhabditidae</taxon>
        <taxon>Peloderinae</taxon>
        <taxon>Caenorhabditis</taxon>
    </lineage>
</organism>
<evidence type="ECO:0000313" key="3">
    <source>
        <dbReference type="Proteomes" id="UP000008281"/>
    </source>
</evidence>
<keyword evidence="3" id="KW-1185">Reference proteome</keyword>
<dbReference type="RefSeq" id="XP_003104008.2">
    <property type="nucleotide sequence ID" value="XM_003103960.2"/>
</dbReference>
<dbReference type="InParanoid" id="E3MIV1"/>
<name>E3MIV1_CAERE</name>
<protein>
    <recommendedName>
        <fullName evidence="1">Sdz-33 F-box domain-containing protein</fullName>
    </recommendedName>
</protein>
<dbReference type="CTD" id="9802294"/>
<dbReference type="EMBL" id="DS268448">
    <property type="protein sequence ID" value="EFP02618.1"/>
    <property type="molecule type" value="Genomic_DNA"/>
</dbReference>
<dbReference type="Proteomes" id="UP000008281">
    <property type="component" value="Unassembled WGS sequence"/>
</dbReference>
<accession>E3MIV1</accession>
<sequence length="329" mass="38956">MADPLFPLLKLPYLGQKLVIKLMSIDEQLRYSTISQNTSLFLKNLHLKVDFITLRVTNEFISIIMNSSSHIYHHLAPASYSEKKHQKPRLFLDIPVTVFGGDESVLRKPEWSLRDWREYLVKTYNCKKFKLKVLSCDFYDIESVIALFKGLNVIGVEIQDSNQENDRKILKMFPPKQELELEHPPFEGFVLMNLNLDYLKLGYYIEVTVHNLMRMKTKNIEIRTCQMRTVELNNFIKKWIRMETNLELETLSLVLNKCRIDRNQVLNRIAHLVVEPTKIFTSEYPTTLWEELESPKEQYEIRREDGKKATIQWFEPRFGYGFKLIVSLE</sequence>
<dbReference type="PANTHER" id="PTHR22899">
    <property type="entry name" value="CYCLIN-RELATED F-BOX FAMILY"/>
    <property type="match status" value="1"/>
</dbReference>
<evidence type="ECO:0000313" key="2">
    <source>
        <dbReference type="EMBL" id="EFP02618.1"/>
    </source>
</evidence>
<evidence type="ECO:0000259" key="1">
    <source>
        <dbReference type="Pfam" id="PF07735"/>
    </source>
</evidence>
<dbReference type="Pfam" id="PF07735">
    <property type="entry name" value="FBA_2"/>
    <property type="match status" value="1"/>
</dbReference>